<evidence type="ECO:0000256" key="7">
    <source>
        <dbReference type="ARBA" id="ARBA00023125"/>
    </source>
</evidence>
<dbReference type="OrthoDB" id="9808166at2"/>
<dbReference type="GO" id="GO:0030983">
    <property type="term" value="F:mismatched DNA binding"/>
    <property type="evidence" value="ECO:0007669"/>
    <property type="project" value="InterPro"/>
</dbReference>
<dbReference type="InterPro" id="IPR045076">
    <property type="entry name" value="MutS"/>
</dbReference>
<dbReference type="Proteomes" id="UP000184080">
    <property type="component" value="Unassembled WGS sequence"/>
</dbReference>
<accession>A0A1M6J8P5</accession>
<dbReference type="InterPro" id="IPR000432">
    <property type="entry name" value="DNA_mismatch_repair_MutS_C"/>
</dbReference>
<dbReference type="EMBL" id="FQZO01000005">
    <property type="protein sequence ID" value="SHJ43065.1"/>
    <property type="molecule type" value="Genomic_DNA"/>
</dbReference>
<dbReference type="GO" id="GO:0006298">
    <property type="term" value="P:mismatch repair"/>
    <property type="evidence" value="ECO:0007669"/>
    <property type="project" value="InterPro"/>
</dbReference>
<dbReference type="PANTHER" id="PTHR48466:SF2">
    <property type="entry name" value="OS10G0509000 PROTEIN"/>
    <property type="match status" value="1"/>
</dbReference>
<dbReference type="SUPFAM" id="SSF52540">
    <property type="entry name" value="P-loop containing nucleoside triphosphate hydrolases"/>
    <property type="match status" value="1"/>
</dbReference>
<keyword evidence="7" id="KW-0238">DNA-binding</keyword>
<dbReference type="InterPro" id="IPR005747">
    <property type="entry name" value="MutS2"/>
</dbReference>
<keyword evidence="3" id="KW-0547">Nucleotide-binding</keyword>
<evidence type="ECO:0000256" key="1">
    <source>
        <dbReference type="ARBA" id="ARBA00022722"/>
    </source>
</evidence>
<dbReference type="InterPro" id="IPR036187">
    <property type="entry name" value="DNA_mismatch_repair_MutS_sf"/>
</dbReference>
<evidence type="ECO:0000259" key="8">
    <source>
        <dbReference type="PROSITE" id="PS00486"/>
    </source>
</evidence>
<evidence type="ECO:0000256" key="4">
    <source>
        <dbReference type="ARBA" id="ARBA00022801"/>
    </source>
</evidence>
<keyword evidence="6" id="KW-0694">RNA-binding</keyword>
<evidence type="ECO:0000256" key="3">
    <source>
        <dbReference type="ARBA" id="ARBA00022741"/>
    </source>
</evidence>
<dbReference type="RefSeq" id="WP_073008345.1">
    <property type="nucleotide sequence ID" value="NZ_FQZO01000005.1"/>
</dbReference>
<evidence type="ECO:0000256" key="6">
    <source>
        <dbReference type="ARBA" id="ARBA00022884"/>
    </source>
</evidence>
<dbReference type="InterPro" id="IPR027417">
    <property type="entry name" value="P-loop_NTPase"/>
</dbReference>
<dbReference type="GO" id="GO:0140664">
    <property type="term" value="F:ATP-dependent DNA damage sensor activity"/>
    <property type="evidence" value="ECO:0007669"/>
    <property type="project" value="InterPro"/>
</dbReference>
<dbReference type="STRING" id="1121298.SAMN05444401_2993"/>
<dbReference type="GO" id="GO:0004519">
    <property type="term" value="F:endonuclease activity"/>
    <property type="evidence" value="ECO:0007669"/>
    <property type="project" value="UniProtKB-KW"/>
</dbReference>
<protein>
    <submittedName>
        <fullName evidence="9">MutS2 family protein</fullName>
    </submittedName>
</protein>
<name>A0A1M6J8P5_9CLOT</name>
<dbReference type="Pfam" id="PF00488">
    <property type="entry name" value="MutS_V"/>
    <property type="match status" value="1"/>
</dbReference>
<dbReference type="GO" id="GO:0019843">
    <property type="term" value="F:rRNA binding"/>
    <property type="evidence" value="ECO:0007669"/>
    <property type="project" value="UniProtKB-KW"/>
</dbReference>
<organism evidence="9 10">
    <name type="scientific">Clostridium amylolyticum</name>
    <dbReference type="NCBI Taxonomy" id="1121298"/>
    <lineage>
        <taxon>Bacteria</taxon>
        <taxon>Bacillati</taxon>
        <taxon>Bacillota</taxon>
        <taxon>Clostridia</taxon>
        <taxon>Eubacteriales</taxon>
        <taxon>Clostridiaceae</taxon>
        <taxon>Clostridium</taxon>
    </lineage>
</organism>
<dbReference type="GO" id="GO:0005524">
    <property type="term" value="F:ATP binding"/>
    <property type="evidence" value="ECO:0007669"/>
    <property type="project" value="UniProtKB-KW"/>
</dbReference>
<evidence type="ECO:0000313" key="10">
    <source>
        <dbReference type="Proteomes" id="UP000184080"/>
    </source>
</evidence>
<dbReference type="SUPFAM" id="SSF48334">
    <property type="entry name" value="DNA repair protein MutS, domain III"/>
    <property type="match status" value="1"/>
</dbReference>
<dbReference type="PIRSF" id="PIRSF005814">
    <property type="entry name" value="MutS_YshD"/>
    <property type="match status" value="1"/>
</dbReference>
<reference evidence="9 10" key="1">
    <citation type="submission" date="2016-11" db="EMBL/GenBank/DDBJ databases">
        <authorList>
            <person name="Jaros S."/>
            <person name="Januszkiewicz K."/>
            <person name="Wedrychowicz H."/>
        </authorList>
    </citation>
    <scope>NUCLEOTIDE SEQUENCE [LARGE SCALE GENOMIC DNA]</scope>
    <source>
        <strain evidence="9 10">DSM 21864</strain>
    </source>
</reference>
<evidence type="ECO:0000256" key="2">
    <source>
        <dbReference type="ARBA" id="ARBA00022730"/>
    </source>
</evidence>
<dbReference type="SMART" id="SM00533">
    <property type="entry name" value="MUTSd"/>
    <property type="match status" value="1"/>
</dbReference>
<feature type="domain" description="DNA mismatch repair proteins mutS family" evidence="8">
    <location>
        <begin position="405"/>
        <end position="421"/>
    </location>
</feature>
<keyword evidence="1" id="KW-0540">Nuclease</keyword>
<dbReference type="InterPro" id="IPR007696">
    <property type="entry name" value="DNA_mismatch_repair_MutS_core"/>
</dbReference>
<dbReference type="GO" id="GO:0016887">
    <property type="term" value="F:ATP hydrolysis activity"/>
    <property type="evidence" value="ECO:0007669"/>
    <property type="project" value="InterPro"/>
</dbReference>
<sequence length="656" mass="74079">MNKNTIELLEYNKIKEILKGYALSDISKDKIEALEPFLDIAAINAYLLETNEGRAIADITSSIPIHSLMGMNNIVQKVRKGMVLSGEELETIADFLVEGRRLRDFMNNKKEVAPNISCYALSICEMQEVVEEIQRCILRGRVEDKATSELSKIRKKIRILEDRIKSKLDSVLKNDKYRSYIQDSVVSMRNGRYVIPVKNEHRNSVSGVIQDKSSSGSTVFVEPEEVKKAQDELNILRIEEEKEVFKVLSNLTNLVISYERDLIINIETMAHYDFIFAKAKYSKAIDGRGVKLNCNHYIKILGGRHPLLGRAAVPLDFEIGNDYRALVITGPNTGGKTVALKTVGLLTMMVQSGLHVPVEKESEFSIFVDILSDIGDGQSIEQSLSTFSSHIKNVISILDCADPNTLVIIDEIGSGTEPGEGMGIAVATLEEIYNKGATLLATTHYNEIKGFARAHKGFTNGCMEFDINTLKPLYKLSIGKAGESNAFLISLSLGMNKNIIERAHEITYKTKKDYSNYEMEMKVLRDNIIVQQKLKEEAELNHEAQVEKFEKANIKNAIKEKKKAKPSFNIGDCVYISYMDRTGIVCELENSKGEVGVMVMKKKLKINKKRLSIYIEKEELYPEEYDMDIVLKSKGYRKKNKLMEKRHVEGVILQEE</sequence>
<dbReference type="FunFam" id="3.40.50.300:FF:000830">
    <property type="entry name" value="Endonuclease MutS2"/>
    <property type="match status" value="1"/>
</dbReference>
<dbReference type="AlphaFoldDB" id="A0A1M6J8P5"/>
<proteinExistence type="predicted"/>
<evidence type="ECO:0000256" key="5">
    <source>
        <dbReference type="ARBA" id="ARBA00022840"/>
    </source>
</evidence>
<dbReference type="Gene3D" id="3.40.50.300">
    <property type="entry name" value="P-loop containing nucleotide triphosphate hydrolases"/>
    <property type="match status" value="1"/>
</dbReference>
<dbReference type="NCBIfam" id="TIGR01069">
    <property type="entry name" value="mutS2"/>
    <property type="match status" value="1"/>
</dbReference>
<gene>
    <name evidence="9" type="ORF">SAMN05444401_2993</name>
</gene>
<keyword evidence="10" id="KW-1185">Reference proteome</keyword>
<evidence type="ECO:0000313" key="9">
    <source>
        <dbReference type="EMBL" id="SHJ43065.1"/>
    </source>
</evidence>
<dbReference type="GO" id="GO:0045910">
    <property type="term" value="P:negative regulation of DNA recombination"/>
    <property type="evidence" value="ECO:0007669"/>
    <property type="project" value="InterPro"/>
</dbReference>
<keyword evidence="2" id="KW-0699">rRNA-binding</keyword>
<dbReference type="PANTHER" id="PTHR48466">
    <property type="entry name" value="OS10G0509000 PROTEIN-RELATED"/>
    <property type="match status" value="1"/>
</dbReference>
<dbReference type="SMART" id="SM00534">
    <property type="entry name" value="MUTSac"/>
    <property type="match status" value="1"/>
</dbReference>
<keyword evidence="4" id="KW-0378">Hydrolase</keyword>
<keyword evidence="5" id="KW-0067">ATP-binding</keyword>
<dbReference type="PROSITE" id="PS00486">
    <property type="entry name" value="DNA_MISMATCH_REPAIR_2"/>
    <property type="match status" value="1"/>
</dbReference>